<organism evidence="2 3">
    <name type="scientific">Heyndrickxia ginsengihumi</name>
    <dbReference type="NCBI Taxonomy" id="363870"/>
    <lineage>
        <taxon>Bacteria</taxon>
        <taxon>Bacillati</taxon>
        <taxon>Bacillota</taxon>
        <taxon>Bacilli</taxon>
        <taxon>Bacillales</taxon>
        <taxon>Bacillaceae</taxon>
        <taxon>Heyndrickxia</taxon>
    </lineage>
</organism>
<dbReference type="NCBIfam" id="TIGR01764">
    <property type="entry name" value="excise"/>
    <property type="match status" value="1"/>
</dbReference>
<dbReference type="RefSeq" id="WP_035356276.1">
    <property type="nucleotide sequence ID" value="NZ_JRUN01000105.1"/>
</dbReference>
<dbReference type="EMBL" id="JRUN01000105">
    <property type="protein sequence ID" value="KHD84097.1"/>
    <property type="molecule type" value="Genomic_DNA"/>
</dbReference>
<gene>
    <name evidence="2" type="ORF">NG54_17750</name>
</gene>
<evidence type="ECO:0000313" key="3">
    <source>
        <dbReference type="Proteomes" id="UP000030588"/>
    </source>
</evidence>
<dbReference type="Proteomes" id="UP000030588">
    <property type="component" value="Unassembled WGS sequence"/>
</dbReference>
<sequence length="64" mass="7243">MEKEFLTVRSLSKLLDMSEQTTYKLARERVIPGRVKVGGKSVRFNKAVVMDWLQNGGAIDDSQD</sequence>
<proteinExistence type="predicted"/>
<feature type="domain" description="Helix-turn-helix" evidence="1">
    <location>
        <begin position="5"/>
        <end position="55"/>
    </location>
</feature>
<reference evidence="2 3" key="1">
    <citation type="submission" date="2014-10" db="EMBL/GenBank/DDBJ databases">
        <title>Draft genome of phytase producing Bacillus ginsengihumi strain M2.11.</title>
        <authorList>
            <person name="Toymentseva A."/>
            <person name="Boulygina E.A."/>
            <person name="Kazakov S.V."/>
            <person name="Kayumov I."/>
            <person name="Suleimanova A.D."/>
            <person name="Mardanova A.M."/>
            <person name="Maria S.N."/>
            <person name="Sergey M.Y."/>
            <person name="Sharipova M.R."/>
        </authorList>
    </citation>
    <scope>NUCLEOTIDE SEQUENCE [LARGE SCALE GENOMIC DNA]</scope>
    <source>
        <strain evidence="2 3">M2.11</strain>
    </source>
</reference>
<dbReference type="InterPro" id="IPR041657">
    <property type="entry name" value="HTH_17"/>
</dbReference>
<evidence type="ECO:0000259" key="1">
    <source>
        <dbReference type="Pfam" id="PF12728"/>
    </source>
</evidence>
<dbReference type="OrthoDB" id="515428at2"/>
<dbReference type="Pfam" id="PF12728">
    <property type="entry name" value="HTH_17"/>
    <property type="match status" value="1"/>
</dbReference>
<name>A0A0A6XV98_9BACI</name>
<protein>
    <recommendedName>
        <fullName evidence="1">Helix-turn-helix domain-containing protein</fullName>
    </recommendedName>
</protein>
<dbReference type="GO" id="GO:0003677">
    <property type="term" value="F:DNA binding"/>
    <property type="evidence" value="ECO:0007669"/>
    <property type="project" value="InterPro"/>
</dbReference>
<dbReference type="STRING" id="363870.NG54_17750"/>
<evidence type="ECO:0000313" key="2">
    <source>
        <dbReference type="EMBL" id="KHD84097.1"/>
    </source>
</evidence>
<comment type="caution">
    <text evidence="2">The sequence shown here is derived from an EMBL/GenBank/DDBJ whole genome shotgun (WGS) entry which is preliminary data.</text>
</comment>
<accession>A0A0A6XV98</accession>
<dbReference type="InterPro" id="IPR010093">
    <property type="entry name" value="SinI_DNA-bd"/>
</dbReference>
<dbReference type="AlphaFoldDB" id="A0A0A6XV98"/>